<dbReference type="OrthoDB" id="443402at2759"/>
<dbReference type="STRING" id="77044.A0A1W2TMI9"/>
<evidence type="ECO:0000256" key="1">
    <source>
        <dbReference type="ARBA" id="ARBA00022737"/>
    </source>
</evidence>
<evidence type="ECO:0000259" key="2">
    <source>
        <dbReference type="Pfam" id="PF24883"/>
    </source>
</evidence>
<dbReference type="Pfam" id="PF24883">
    <property type="entry name" value="NPHP3_N"/>
    <property type="match status" value="1"/>
</dbReference>
<proteinExistence type="predicted"/>
<feature type="domain" description="Nephrocystin 3-like N-terminal" evidence="2">
    <location>
        <begin position="271"/>
        <end position="437"/>
    </location>
</feature>
<dbReference type="Gene3D" id="3.40.50.300">
    <property type="entry name" value="P-loop containing nucleotide triphosphate hydrolases"/>
    <property type="match status" value="1"/>
</dbReference>
<dbReference type="Proteomes" id="UP000054516">
    <property type="component" value="Unassembled WGS sequence"/>
</dbReference>
<evidence type="ECO:0000259" key="3">
    <source>
        <dbReference type="Pfam" id="PF25053"/>
    </source>
</evidence>
<sequence>MDPFSAIGLASNILSFLDFGWTVVAEARAIYESDSGAAYRDKTIEAIAEDVQRLCADMVVHSPSGARELQELAKECQAAADELLVIIKKCVLPKEASRGRRIYHSFRLAFGRNLKDELDPICRRLQNLQLQLITRMNWMLLNENSEIVNSIKRIEECNQQMGVESKAQLTEMKTEIIEKLGQLESNTKSGGSIDEYRNMNASAFRQTSALRKDLLTGMSNLESNGYEASTLSLLLQSLHFDTIQARHDKIEEAHVNTFRWVLETHKDSDSKNTKFVEWLQSDRRMFWICGKPGSGKSTLMKYLLQCPEIPEHLAAWAGSDRSVIAQYFFWNSGTPLQKSQEGLLRSLLFDIVRAYPEVSDIIQRTRQVRGVPACSLDDWNCQALVRAFEALSPPHVSVKLCLFIDGLDECKGDTRELLKVIQKLTSLGNVKMCVSSRPWTEFVDAFGSDGSSVIKLEDLTQLDIFRYVWENLRSNKRFQVLAKDDAAYRKLVTDVVFKANGVFLWVKLVVNSLLQGAMYADSLSYMQKRLEEFPGDLEAYYEAIVAGIPAIYLEKTSRTIQVMLAANRPMPLIMHYFIDELLSDLDFALKVEVRNEPDDSTESVSSQMIARLDGRFKGLLELRDGRVDFIHQTVKDFLRARFPVHNDRLAVFNPHSILCHSFLALAKWHVGDSILPISDPTSPVLDAALPALVKLRGMHCNFGRWQPSPTMTTAAGFVYHSMRVEDADFQSTKLDQAMLQISQMKAAWSPPTSPPSIAEAWHGLMKHQVESGTSIESAPFGARHYLDKYYGHRETVGQLSEPYGLVSNYQVRIELLPELRGLLASNPGAEDLRSYLKKHTNHPES</sequence>
<dbReference type="AlphaFoldDB" id="A0A1W2TMI9"/>
<keyword evidence="1" id="KW-0677">Repeat</keyword>
<dbReference type="EMBL" id="DF977483">
    <property type="protein sequence ID" value="GAP89557.1"/>
    <property type="molecule type" value="Genomic_DNA"/>
</dbReference>
<feature type="domain" description="DUF7791" evidence="3">
    <location>
        <begin position="548"/>
        <end position="666"/>
    </location>
</feature>
<accession>A0A1W2TMI9</accession>
<name>A0A1W2TMI9_ROSNE</name>
<evidence type="ECO:0000313" key="5">
    <source>
        <dbReference type="Proteomes" id="UP000054516"/>
    </source>
</evidence>
<dbReference type="OMA" id="WINGSAG"/>
<dbReference type="InterPro" id="IPR027417">
    <property type="entry name" value="P-loop_NTPase"/>
</dbReference>
<dbReference type="InterPro" id="IPR056693">
    <property type="entry name" value="DUF7791"/>
</dbReference>
<dbReference type="PANTHER" id="PTHR10039">
    <property type="entry name" value="AMELOGENIN"/>
    <property type="match status" value="1"/>
</dbReference>
<dbReference type="Pfam" id="PF25053">
    <property type="entry name" value="DUF7791"/>
    <property type="match status" value="1"/>
</dbReference>
<keyword evidence="5" id="KW-1185">Reference proteome</keyword>
<protein>
    <submittedName>
        <fullName evidence="4">Putative vegetative incompatibility protein HET-E-1</fullName>
    </submittedName>
</protein>
<dbReference type="InterPro" id="IPR056884">
    <property type="entry name" value="NPHP3-like_N"/>
</dbReference>
<gene>
    <name evidence="4" type="ORF">SAMD00023353_3800770</name>
</gene>
<dbReference type="SUPFAM" id="SSF52540">
    <property type="entry name" value="P-loop containing nucleoside triphosphate hydrolases"/>
    <property type="match status" value="1"/>
</dbReference>
<dbReference type="PANTHER" id="PTHR10039:SF5">
    <property type="entry name" value="NACHT DOMAIN-CONTAINING PROTEIN"/>
    <property type="match status" value="1"/>
</dbReference>
<reference evidence="4" key="1">
    <citation type="submission" date="2016-03" db="EMBL/GenBank/DDBJ databases">
        <title>Draft genome sequence of Rosellinia necatrix.</title>
        <authorList>
            <person name="Kanematsu S."/>
        </authorList>
    </citation>
    <scope>NUCLEOTIDE SEQUENCE [LARGE SCALE GENOMIC DNA]</scope>
    <source>
        <strain evidence="4">W97</strain>
    </source>
</reference>
<evidence type="ECO:0000313" key="4">
    <source>
        <dbReference type="EMBL" id="GAP89557.1"/>
    </source>
</evidence>
<organism evidence="4">
    <name type="scientific">Rosellinia necatrix</name>
    <name type="common">White root-rot fungus</name>
    <dbReference type="NCBI Taxonomy" id="77044"/>
    <lineage>
        <taxon>Eukaryota</taxon>
        <taxon>Fungi</taxon>
        <taxon>Dikarya</taxon>
        <taxon>Ascomycota</taxon>
        <taxon>Pezizomycotina</taxon>
        <taxon>Sordariomycetes</taxon>
        <taxon>Xylariomycetidae</taxon>
        <taxon>Xylariales</taxon>
        <taxon>Xylariaceae</taxon>
        <taxon>Rosellinia</taxon>
    </lineage>
</organism>